<proteinExistence type="predicted"/>
<dbReference type="SUPFAM" id="SSF63829">
    <property type="entry name" value="Calcium-dependent phosphotriesterase"/>
    <property type="match status" value="1"/>
</dbReference>
<evidence type="ECO:0000259" key="5">
    <source>
        <dbReference type="PROSITE" id="PS50089"/>
    </source>
</evidence>
<keyword evidence="3" id="KW-0862">Zinc</keyword>
<dbReference type="GeneID" id="110982994"/>
<dbReference type="Gene3D" id="3.30.40.10">
    <property type="entry name" value="Zinc/RING finger domain, C3HC4 (zinc finger)"/>
    <property type="match status" value="1"/>
</dbReference>
<dbReference type="Gene3D" id="3.30.160.60">
    <property type="entry name" value="Classic Zinc Finger"/>
    <property type="match status" value="1"/>
</dbReference>
<evidence type="ECO:0000259" key="6">
    <source>
        <dbReference type="PROSITE" id="PS50119"/>
    </source>
</evidence>
<dbReference type="Pfam" id="PF00643">
    <property type="entry name" value="zf-B_box"/>
    <property type="match status" value="1"/>
</dbReference>
<dbReference type="Proteomes" id="UP000694845">
    <property type="component" value="Unplaced"/>
</dbReference>
<dbReference type="InterPro" id="IPR015943">
    <property type="entry name" value="WD40/YVTN_repeat-like_dom_sf"/>
</dbReference>
<dbReference type="InterPro" id="IPR013083">
    <property type="entry name" value="Znf_RING/FYVE/PHD"/>
</dbReference>
<organism evidence="7 8">
    <name type="scientific">Acanthaster planci</name>
    <name type="common">Crown-of-thorns starfish</name>
    <dbReference type="NCBI Taxonomy" id="133434"/>
    <lineage>
        <taxon>Eukaryota</taxon>
        <taxon>Metazoa</taxon>
        <taxon>Echinodermata</taxon>
        <taxon>Eleutherozoa</taxon>
        <taxon>Asterozoa</taxon>
        <taxon>Asteroidea</taxon>
        <taxon>Valvatacea</taxon>
        <taxon>Valvatida</taxon>
        <taxon>Acanthasteridae</taxon>
        <taxon>Acanthaster</taxon>
    </lineage>
</organism>
<dbReference type="PROSITE" id="PS00518">
    <property type="entry name" value="ZF_RING_1"/>
    <property type="match status" value="1"/>
</dbReference>
<evidence type="ECO:0000256" key="2">
    <source>
        <dbReference type="ARBA" id="ARBA00022771"/>
    </source>
</evidence>
<keyword evidence="7" id="KW-1185">Reference proteome</keyword>
<evidence type="ECO:0000256" key="1">
    <source>
        <dbReference type="ARBA" id="ARBA00022723"/>
    </source>
</evidence>
<protein>
    <submittedName>
        <fullName evidence="8">Tripartite motif-containing protein 59-like isoform X2</fullName>
    </submittedName>
</protein>
<dbReference type="InterPro" id="IPR027370">
    <property type="entry name" value="Znf-RING_euk"/>
</dbReference>
<reference evidence="8" key="1">
    <citation type="submission" date="2025-08" db="UniProtKB">
        <authorList>
            <consortium name="RefSeq"/>
        </authorList>
    </citation>
    <scope>IDENTIFICATION</scope>
</reference>
<dbReference type="InterPro" id="IPR000315">
    <property type="entry name" value="Znf_B-box"/>
</dbReference>
<dbReference type="InterPro" id="IPR047153">
    <property type="entry name" value="TRIM45/56/19-like"/>
</dbReference>
<keyword evidence="1" id="KW-0479">Metal-binding</keyword>
<dbReference type="OrthoDB" id="342730at2759"/>
<dbReference type="SMART" id="SM00336">
    <property type="entry name" value="BBOX"/>
    <property type="match status" value="1"/>
</dbReference>
<dbReference type="PANTHER" id="PTHR25462">
    <property type="entry name" value="BONUS, ISOFORM C-RELATED"/>
    <property type="match status" value="1"/>
</dbReference>
<sequence>MVTMATRKQLSSVTQRLFTNHLECDICHCPYQDPKTLCCLHSFCMDCLMRYRDARKTRKLHCPVCQQLTQLPSVGVRGLPDSITLMHLAEDMEWIGEQNKDSMNKPTCPKHKAKVMRFYCDTCRMLICRDCIVLDHPRENHQILDTKADRTGYKQALVHHFPDYEKTLASITNDHDRIVEAKRELRDRVDAAIKDVTTRTAEVMCTPEVRAEEEKIIGEICTLEECQKSKLSRLARVGERRKLSRQVLETDDIVSTKDQWVILSTSFVKVYNRGNKQLADEFQTRQQGDEVGKVYEAPLSLAIRTDGNIIVGYRGRGTLTEHSPTSGDLVRTIPVQISPSFLAVMSNNWLVISDHVKGLVEVVEVADDKAVTLFTIRPTISGERVKSCRGVCSNDSGIYLGVSTGFHNGGHVHHYDNEGDFISCIAQGLYGPYGITFTADGQELAVADHHSVKIYHKV</sequence>
<dbReference type="Gene3D" id="2.130.10.10">
    <property type="entry name" value="YVTN repeat-like/Quinoprotein amine dehydrogenase"/>
    <property type="match status" value="1"/>
</dbReference>
<dbReference type="SUPFAM" id="SSF57845">
    <property type="entry name" value="B-box zinc-binding domain"/>
    <property type="match status" value="1"/>
</dbReference>
<dbReference type="SUPFAM" id="SSF57850">
    <property type="entry name" value="RING/U-box"/>
    <property type="match status" value="1"/>
</dbReference>
<evidence type="ECO:0000256" key="4">
    <source>
        <dbReference type="PROSITE-ProRule" id="PRU00024"/>
    </source>
</evidence>
<dbReference type="InterPro" id="IPR001841">
    <property type="entry name" value="Znf_RING"/>
</dbReference>
<dbReference type="InterPro" id="IPR017907">
    <property type="entry name" value="Znf_RING_CS"/>
</dbReference>
<feature type="domain" description="B box-type" evidence="6">
    <location>
        <begin position="103"/>
        <end position="146"/>
    </location>
</feature>
<evidence type="ECO:0000313" key="7">
    <source>
        <dbReference type="Proteomes" id="UP000694845"/>
    </source>
</evidence>
<dbReference type="PANTHER" id="PTHR25462:SF296">
    <property type="entry name" value="MEIOTIC P26, ISOFORM F"/>
    <property type="match status" value="1"/>
</dbReference>
<dbReference type="AlphaFoldDB" id="A0A8B7Z2B4"/>
<dbReference type="PROSITE" id="PS50089">
    <property type="entry name" value="ZF_RING_2"/>
    <property type="match status" value="1"/>
</dbReference>
<dbReference type="SMART" id="SM00184">
    <property type="entry name" value="RING"/>
    <property type="match status" value="1"/>
</dbReference>
<dbReference type="RefSeq" id="XP_022097521.1">
    <property type="nucleotide sequence ID" value="XM_022241829.1"/>
</dbReference>
<evidence type="ECO:0000313" key="8">
    <source>
        <dbReference type="RefSeq" id="XP_022097521.1"/>
    </source>
</evidence>
<dbReference type="GO" id="GO:0008270">
    <property type="term" value="F:zinc ion binding"/>
    <property type="evidence" value="ECO:0007669"/>
    <property type="project" value="UniProtKB-KW"/>
</dbReference>
<feature type="domain" description="RING-type" evidence="5">
    <location>
        <begin position="24"/>
        <end position="66"/>
    </location>
</feature>
<keyword evidence="2 4" id="KW-0863">Zinc-finger</keyword>
<dbReference type="PROSITE" id="PS50119">
    <property type="entry name" value="ZF_BBOX"/>
    <property type="match status" value="1"/>
</dbReference>
<name>A0A8B7Z2B4_ACAPL</name>
<accession>A0A8B7Z2B4</accession>
<evidence type="ECO:0000256" key="3">
    <source>
        <dbReference type="ARBA" id="ARBA00022833"/>
    </source>
</evidence>
<dbReference type="Pfam" id="PF13445">
    <property type="entry name" value="zf-RING_UBOX"/>
    <property type="match status" value="1"/>
</dbReference>
<gene>
    <name evidence="8" type="primary">LOC110982994</name>
</gene>